<reference evidence="2" key="1">
    <citation type="submission" date="2020-06" db="EMBL/GenBank/DDBJ databases">
        <authorList>
            <person name="Li T."/>
            <person name="Hu X."/>
            <person name="Zhang T."/>
            <person name="Song X."/>
            <person name="Zhang H."/>
            <person name="Dai N."/>
            <person name="Sheng W."/>
            <person name="Hou X."/>
            <person name="Wei L."/>
        </authorList>
    </citation>
    <scope>NUCLEOTIDE SEQUENCE</scope>
    <source>
        <strain evidence="2">KEN8</strain>
        <tissue evidence="2">Leaf</tissue>
    </source>
</reference>
<dbReference type="InterPro" id="IPR036397">
    <property type="entry name" value="RNaseH_sf"/>
</dbReference>
<proteinExistence type="predicted"/>
<evidence type="ECO:0000259" key="1">
    <source>
        <dbReference type="Pfam" id="PF13456"/>
    </source>
</evidence>
<dbReference type="InterPro" id="IPR044730">
    <property type="entry name" value="RNase_H-like_dom_plant"/>
</dbReference>
<dbReference type="CDD" id="cd06222">
    <property type="entry name" value="RNase_H_like"/>
    <property type="match status" value="1"/>
</dbReference>
<dbReference type="InterPro" id="IPR012337">
    <property type="entry name" value="RNaseH-like_sf"/>
</dbReference>
<dbReference type="InterPro" id="IPR052929">
    <property type="entry name" value="RNase_H-like_EbsB-rel"/>
</dbReference>
<gene>
    <name evidence="2" type="ORF">Scaly_1629200</name>
</gene>
<evidence type="ECO:0000313" key="2">
    <source>
        <dbReference type="EMBL" id="KAL0352405.1"/>
    </source>
</evidence>
<accession>A0AAW2PB59</accession>
<dbReference type="InterPro" id="IPR002156">
    <property type="entry name" value="RNaseH_domain"/>
</dbReference>
<dbReference type="EMBL" id="JACGWM010000009">
    <property type="protein sequence ID" value="KAL0352405.1"/>
    <property type="molecule type" value="Genomic_DNA"/>
</dbReference>
<dbReference type="GO" id="GO:0003676">
    <property type="term" value="F:nucleic acid binding"/>
    <property type="evidence" value="ECO:0007669"/>
    <property type="project" value="InterPro"/>
</dbReference>
<dbReference type="PANTHER" id="PTHR47074:SF11">
    <property type="entry name" value="REVERSE TRANSCRIPTASE-LIKE PROTEIN"/>
    <property type="match status" value="1"/>
</dbReference>
<dbReference type="GO" id="GO:0004523">
    <property type="term" value="F:RNA-DNA hybrid ribonuclease activity"/>
    <property type="evidence" value="ECO:0007669"/>
    <property type="project" value="InterPro"/>
</dbReference>
<reference evidence="2" key="2">
    <citation type="journal article" date="2024" name="Plant">
        <title>Genomic evolution and insights into agronomic trait innovations of Sesamum species.</title>
        <authorList>
            <person name="Miao H."/>
            <person name="Wang L."/>
            <person name="Qu L."/>
            <person name="Liu H."/>
            <person name="Sun Y."/>
            <person name="Le M."/>
            <person name="Wang Q."/>
            <person name="Wei S."/>
            <person name="Zheng Y."/>
            <person name="Lin W."/>
            <person name="Duan Y."/>
            <person name="Cao H."/>
            <person name="Xiong S."/>
            <person name="Wang X."/>
            <person name="Wei L."/>
            <person name="Li C."/>
            <person name="Ma Q."/>
            <person name="Ju M."/>
            <person name="Zhao R."/>
            <person name="Li G."/>
            <person name="Mu C."/>
            <person name="Tian Q."/>
            <person name="Mei H."/>
            <person name="Zhang T."/>
            <person name="Gao T."/>
            <person name="Zhang H."/>
        </authorList>
    </citation>
    <scope>NUCLEOTIDE SEQUENCE</scope>
    <source>
        <strain evidence="2">KEN8</strain>
    </source>
</reference>
<organism evidence="2">
    <name type="scientific">Sesamum calycinum</name>
    <dbReference type="NCBI Taxonomy" id="2727403"/>
    <lineage>
        <taxon>Eukaryota</taxon>
        <taxon>Viridiplantae</taxon>
        <taxon>Streptophyta</taxon>
        <taxon>Embryophyta</taxon>
        <taxon>Tracheophyta</taxon>
        <taxon>Spermatophyta</taxon>
        <taxon>Magnoliopsida</taxon>
        <taxon>eudicotyledons</taxon>
        <taxon>Gunneridae</taxon>
        <taxon>Pentapetalae</taxon>
        <taxon>asterids</taxon>
        <taxon>lamiids</taxon>
        <taxon>Lamiales</taxon>
        <taxon>Pedaliaceae</taxon>
        <taxon>Sesamum</taxon>
    </lineage>
</organism>
<protein>
    <recommendedName>
        <fullName evidence="1">RNase H type-1 domain-containing protein</fullName>
    </recommendedName>
</protein>
<dbReference type="AlphaFoldDB" id="A0AAW2PB59"/>
<feature type="domain" description="RNase H type-1" evidence="1">
    <location>
        <begin position="258"/>
        <end position="379"/>
    </location>
</feature>
<dbReference type="Pfam" id="PF13456">
    <property type="entry name" value="RVT_3"/>
    <property type="match status" value="1"/>
</dbReference>
<name>A0AAW2PB59_9LAMI</name>
<sequence>MLAKQLWRIHCFPDRLLSQVLKARYFPHGNIFEASLSQRPSYTWRSLMAAEDIFRAGCRWRVGSGTSIGIWKDPWLPRPLTFGPITPPLGHMSEMKVSDLIDPQTQDWNAQLIRSIFWPVDSDLILGIPLGHLGLEDQIVWHHTKNGIFSVRSAYHLARTLEERPCSSTSMTAESDWWRKLWQLKLPSMEFVQSMLGFFVPEFCWNTYLDARHGKEAKQSGSNPFPIALLVCLVVQKLLSSLNPQHWLCPPSATVKINCDGAVFEQGMEMGLGAIARDDQGRCLWWSSKRITRGGNGEIAEAMAVRHGLELGARLGWSSIISESDCANLISKIMSPDHDMSFIGPIVADSRSLAASFQLCSFNLVPRYCNTMAHVLAKSVVGSLEGISNLPARVADLVLVDISTS</sequence>
<comment type="caution">
    <text evidence="2">The sequence shown here is derived from an EMBL/GenBank/DDBJ whole genome shotgun (WGS) entry which is preliminary data.</text>
</comment>
<dbReference type="PANTHER" id="PTHR47074">
    <property type="entry name" value="BNAC02G40300D PROTEIN"/>
    <property type="match status" value="1"/>
</dbReference>
<dbReference type="SUPFAM" id="SSF53098">
    <property type="entry name" value="Ribonuclease H-like"/>
    <property type="match status" value="1"/>
</dbReference>
<dbReference type="Gene3D" id="3.30.420.10">
    <property type="entry name" value="Ribonuclease H-like superfamily/Ribonuclease H"/>
    <property type="match status" value="1"/>
</dbReference>